<reference evidence="1" key="1">
    <citation type="journal article" date="2021" name="J. Gen. Plant Pathol.">
        <title>Identification of genome sequences of novel partitiviruses in the quinoa (Chenopodium quinoa) transcriptome datasets.</title>
        <authorList>
            <person name="Park D."/>
            <person name="Hahn Y."/>
        </authorList>
    </citation>
    <scope>NUCLEOTIDE SEQUENCE</scope>
    <source>
        <strain evidence="1">Cq1</strain>
    </source>
</reference>
<gene>
    <name evidence="1" type="primary">CP</name>
</gene>
<protein>
    <submittedName>
        <fullName evidence="1">Coat protein</fullName>
    </submittedName>
</protein>
<organism evidence="1">
    <name type="scientific">Quinoa-associated betapartitivirus 1</name>
    <dbReference type="NCBI Taxonomy" id="2824806"/>
    <lineage>
        <taxon>Viruses</taxon>
        <taxon>Riboviria</taxon>
        <taxon>Orthornavirae</taxon>
        <taxon>Pisuviricota</taxon>
        <taxon>Duplopiviricetes</taxon>
        <taxon>Durnavirales</taxon>
        <taxon>Partitiviridae</taxon>
        <taxon>Betapartitivirus</taxon>
    </lineage>
</organism>
<keyword evidence="1" id="KW-0167">Capsid protein</keyword>
<dbReference type="EMBL" id="BK013312">
    <property type="protein sequence ID" value="DAD54818.1"/>
    <property type="molecule type" value="Genomic_RNA"/>
</dbReference>
<evidence type="ECO:0000313" key="1">
    <source>
        <dbReference type="EMBL" id="DAD54818.1"/>
    </source>
</evidence>
<accession>A0A8D9PCR7</accession>
<sequence length="679" mass="76195">MTSNILQDAQQASMNSDADLIVTEVNVPNPDNDFFESFKSNSSAHADTTGIWNIDVLPNFTPILMTIIVYALKHSASLEYRSNAKCSPATICMYHLSIVYGFFLLNDLYVRKPPSAHARLWQTSTWRNSFAKILLNLPVPDFLQTILSQFHSAHTDRTRNVRFVPSAAGFSHNHYFGRFYPVNMFAAIHDCTASLPGNSTRFDIYRDVFSRVLYSIEDPAYSCYLPELIGIGIDRAHNTTLKFINSKLFQVFNQLFNPVLFRDFQKRSSLACLNLSPPEFDNPHVNAYDVFFAATPSNLRELTTVLRTVAVVMKPSFGQTITLADFISKPSGISILKHGYSTYALPTWVYNNENYKATSFQTVSHINLQTETSRAVDLCFLQRPAAAYPAPTPITDVVVTTNTLVAAGAEDAHHPPTGPDVTINRAWPWCLRRDHDQVAVFPRHNSNDLVRFAEQSNVTPPVLVLDTDGDKTITAHLATLTGKIIESFEIDGSTVPQPDNRRPLALQNALFADSAIPYRYAIPGSDFHFRPANDVYPPLSRHCPPPTDRLGASTLLFDRTRMMLPVLNTHVVDPELPPTLPGMTPVFGANFLRYIQSFLGFATSNRSFEDAPQDDIPGTSLNRLYVWSPYTLSTCQSDTDFLMDTDLSQRYFLTNLRTLFGTDYNLVSVIHPYEAMPID</sequence>
<keyword evidence="1" id="KW-0946">Virion</keyword>
<dbReference type="GO" id="GO:0019028">
    <property type="term" value="C:viral capsid"/>
    <property type="evidence" value="ECO:0007669"/>
    <property type="project" value="UniProtKB-KW"/>
</dbReference>
<dbReference type="Pfam" id="PF25666">
    <property type="entry name" value="Partiti_capsid"/>
    <property type="match status" value="1"/>
</dbReference>
<proteinExistence type="predicted"/>
<dbReference type="InterPro" id="IPR058242">
    <property type="entry name" value="Capsid_partitivirus"/>
</dbReference>
<name>A0A8D9PCR7_9VIRU</name>